<accession>A0A163LM12</accession>
<dbReference type="Proteomes" id="UP000076796">
    <property type="component" value="Unassembled WGS sequence"/>
</dbReference>
<dbReference type="SUPFAM" id="SSF53822">
    <property type="entry name" value="Periplasmic binding protein-like I"/>
    <property type="match status" value="1"/>
</dbReference>
<dbReference type="InterPro" id="IPR028082">
    <property type="entry name" value="Peripla_BP_I"/>
</dbReference>
<gene>
    <name evidence="5" type="ORF">AWU65_21055</name>
</gene>
<reference evidence="5" key="1">
    <citation type="journal article" date="2016" name="Genome Announc.">
        <title>Draft genomes of two strains of Paenibacillus glucanolyticus with capability to degrade lignocellulose.</title>
        <authorList>
            <person name="Mathews S.L."/>
            <person name="Pawlak J."/>
            <person name="Grunden A.M."/>
        </authorList>
    </citation>
    <scope>NUCLEOTIDE SEQUENCE [LARGE SCALE GENOMIC DNA]</scope>
    <source>
        <strain evidence="5">SLM1</strain>
    </source>
</reference>
<dbReference type="GO" id="GO:0000976">
    <property type="term" value="F:transcription cis-regulatory region binding"/>
    <property type="evidence" value="ECO:0007669"/>
    <property type="project" value="TreeGrafter"/>
</dbReference>
<evidence type="ECO:0000256" key="3">
    <source>
        <dbReference type="ARBA" id="ARBA00023163"/>
    </source>
</evidence>
<dbReference type="RefSeq" id="WP_063479231.1">
    <property type="nucleotide sequence ID" value="NZ_CP147845.1"/>
</dbReference>
<sequence length="335" mass="36604">MKSTIYDVANAAGVSIATVSKVVNRTGNISQKTREHVLSVMDELQYQPSAVASALTGKKTSTFGLLLSNIANPFFAEAARSLEDEARAADYSIVMCSTDNEDERSLNYLSLLQRKQVDGMIIACHFTDWSLLQPFLATNIPVVLFSKDISSLDVHTVTVDDYKGGYKAIEYLVHNGHHHIGIVAEAGPSGEHRIRGGQQAMKDADIQYRPEWITNVHSSIRDGYTGALQMLGQSERPSAIFACNDMLAVGVLQAAEELGLQVPSDLSIIGFDDTLLSQIVQPRLTTISQPISDMAHHTIQLLLRHADTPDMAKQKAIFQPKLIKGRSTQAITPTS</sequence>
<keyword evidence="1" id="KW-0805">Transcription regulation</keyword>
<dbReference type="OrthoDB" id="9796186at2"/>
<keyword evidence="3" id="KW-0804">Transcription</keyword>
<dbReference type="Gene3D" id="1.10.260.40">
    <property type="entry name" value="lambda repressor-like DNA-binding domains"/>
    <property type="match status" value="1"/>
</dbReference>
<dbReference type="PANTHER" id="PTHR30146">
    <property type="entry name" value="LACI-RELATED TRANSCRIPTIONAL REPRESSOR"/>
    <property type="match status" value="1"/>
</dbReference>
<dbReference type="InterPro" id="IPR000843">
    <property type="entry name" value="HTH_LacI"/>
</dbReference>
<dbReference type="SUPFAM" id="SSF47413">
    <property type="entry name" value="lambda repressor-like DNA-binding domains"/>
    <property type="match status" value="1"/>
</dbReference>
<dbReference type="Pfam" id="PF00356">
    <property type="entry name" value="LacI"/>
    <property type="match status" value="1"/>
</dbReference>
<dbReference type="AlphaFoldDB" id="A0A163LM12"/>
<feature type="domain" description="HTH lacI-type" evidence="4">
    <location>
        <begin position="3"/>
        <end position="57"/>
    </location>
</feature>
<keyword evidence="2" id="KW-0238">DNA-binding</keyword>
<dbReference type="PROSITE" id="PS00356">
    <property type="entry name" value="HTH_LACI_1"/>
    <property type="match status" value="1"/>
</dbReference>
<dbReference type="SMART" id="SM00354">
    <property type="entry name" value="HTH_LACI"/>
    <property type="match status" value="1"/>
</dbReference>
<dbReference type="InterPro" id="IPR046335">
    <property type="entry name" value="LacI/GalR-like_sensor"/>
</dbReference>
<keyword evidence="6" id="KW-1185">Reference proteome</keyword>
<dbReference type="Gene3D" id="3.40.50.2300">
    <property type="match status" value="2"/>
</dbReference>
<evidence type="ECO:0000259" key="4">
    <source>
        <dbReference type="PROSITE" id="PS50932"/>
    </source>
</evidence>
<comment type="caution">
    <text evidence="5">The sequence shown here is derived from an EMBL/GenBank/DDBJ whole genome shotgun (WGS) entry which is preliminary data.</text>
</comment>
<dbReference type="PRINTS" id="PR00036">
    <property type="entry name" value="HTHLACI"/>
</dbReference>
<dbReference type="PROSITE" id="PS50932">
    <property type="entry name" value="HTH_LACI_2"/>
    <property type="match status" value="1"/>
</dbReference>
<dbReference type="GeneID" id="97556243"/>
<dbReference type="CDD" id="cd06267">
    <property type="entry name" value="PBP1_LacI_sugar_binding-like"/>
    <property type="match status" value="1"/>
</dbReference>
<dbReference type="CDD" id="cd01392">
    <property type="entry name" value="HTH_LacI"/>
    <property type="match status" value="1"/>
</dbReference>
<evidence type="ECO:0000256" key="2">
    <source>
        <dbReference type="ARBA" id="ARBA00023125"/>
    </source>
</evidence>
<protein>
    <submittedName>
        <fullName evidence="5">Transcriptional regulator</fullName>
    </submittedName>
</protein>
<dbReference type="InterPro" id="IPR010982">
    <property type="entry name" value="Lambda_DNA-bd_dom_sf"/>
</dbReference>
<organism evidence="5 6">
    <name type="scientific">Paenibacillus glucanolyticus</name>
    <dbReference type="NCBI Taxonomy" id="59843"/>
    <lineage>
        <taxon>Bacteria</taxon>
        <taxon>Bacillati</taxon>
        <taxon>Bacillota</taxon>
        <taxon>Bacilli</taxon>
        <taxon>Bacillales</taxon>
        <taxon>Paenibacillaceae</taxon>
        <taxon>Paenibacillus</taxon>
    </lineage>
</organism>
<dbReference type="EMBL" id="LWMH01000001">
    <property type="protein sequence ID" value="KZS48242.1"/>
    <property type="molecule type" value="Genomic_DNA"/>
</dbReference>
<dbReference type="PANTHER" id="PTHR30146:SF109">
    <property type="entry name" value="HTH-TYPE TRANSCRIPTIONAL REGULATOR GALS"/>
    <property type="match status" value="1"/>
</dbReference>
<proteinExistence type="predicted"/>
<evidence type="ECO:0000313" key="5">
    <source>
        <dbReference type="EMBL" id="KZS48242.1"/>
    </source>
</evidence>
<name>A0A163LM12_9BACL</name>
<evidence type="ECO:0000256" key="1">
    <source>
        <dbReference type="ARBA" id="ARBA00023015"/>
    </source>
</evidence>
<dbReference type="GO" id="GO:0003700">
    <property type="term" value="F:DNA-binding transcription factor activity"/>
    <property type="evidence" value="ECO:0007669"/>
    <property type="project" value="TreeGrafter"/>
</dbReference>
<dbReference type="Pfam" id="PF13377">
    <property type="entry name" value="Peripla_BP_3"/>
    <property type="match status" value="1"/>
</dbReference>
<evidence type="ECO:0000313" key="6">
    <source>
        <dbReference type="Proteomes" id="UP000076796"/>
    </source>
</evidence>